<evidence type="ECO:0000313" key="8">
    <source>
        <dbReference type="EMBL" id="CAL4977513.1"/>
    </source>
</evidence>
<dbReference type="AlphaFoldDB" id="A0ABC9AE76"/>
<dbReference type="InterPro" id="IPR044286">
    <property type="entry name" value="SINL_plant"/>
</dbReference>
<dbReference type="PANTHER" id="PTHR46632:SF9">
    <property type="entry name" value="RING-TYPE E3 UBIQUITIN TRANSFERASE"/>
    <property type="match status" value="1"/>
</dbReference>
<evidence type="ECO:0000256" key="4">
    <source>
        <dbReference type="ARBA" id="ARBA00024004"/>
    </source>
</evidence>
<keyword evidence="2 5" id="KW-0863">Zinc-finger</keyword>
<evidence type="ECO:0000256" key="2">
    <source>
        <dbReference type="ARBA" id="ARBA00022771"/>
    </source>
</evidence>
<keyword evidence="3" id="KW-0862">Zinc</keyword>
<dbReference type="GO" id="GO:0008270">
    <property type="term" value="F:zinc ion binding"/>
    <property type="evidence" value="ECO:0007669"/>
    <property type="project" value="UniProtKB-KW"/>
</dbReference>
<keyword evidence="1" id="KW-0479">Metal-binding</keyword>
<dbReference type="EMBL" id="OZ075130">
    <property type="protein sequence ID" value="CAL4977513.1"/>
    <property type="molecule type" value="Genomic_DNA"/>
</dbReference>
<evidence type="ECO:0000256" key="5">
    <source>
        <dbReference type="PROSITE-ProRule" id="PRU00455"/>
    </source>
</evidence>
<protein>
    <recommendedName>
        <fullName evidence="7">SIAH-type domain-containing protein</fullName>
    </recommendedName>
</protein>
<evidence type="ECO:0000256" key="1">
    <source>
        <dbReference type="ARBA" id="ARBA00022723"/>
    </source>
</evidence>
<dbReference type="InterPro" id="IPR013083">
    <property type="entry name" value="Znf_RING/FYVE/PHD"/>
</dbReference>
<dbReference type="Proteomes" id="UP001497457">
    <property type="component" value="Chromosome 20rd"/>
</dbReference>
<dbReference type="InterPro" id="IPR013010">
    <property type="entry name" value="Znf_SIAH"/>
</dbReference>
<sequence length="357" mass="37476">MAEQSKRGSQLENGEHGHSCKKARAQAISNGVIKQEQPEVGHVEEEEEQEEPEEGEVSQGSGAGAMVAVEAMESEPQINLSFGLTLFHCRACLLPLKPPTFKCEAGHVVCAACCNSHGQVCGGAGIYSPCAEVDAFVRDAKQPCTYEEHGCTDAVVYFEASSHRRACPWAPCTCPDPGCGFSTSPARLAEHFTDAHSWPVTEVRYGRPLKIPLPPPQGWHVLVGDGAGAGGDRSVFLLSPCALGEGAAAVALVCVRANGGAAEGAPQFRCKLWAETASSKESMAMITAAVGSSSMAAGGFSAADQDMFLAVPPEILHDVSGEPPSVMVRIDRVGANAAAAAARSVNNHPLRRSRRTQ</sequence>
<evidence type="ECO:0000256" key="6">
    <source>
        <dbReference type="SAM" id="MobiDB-lite"/>
    </source>
</evidence>
<evidence type="ECO:0000259" key="7">
    <source>
        <dbReference type="PROSITE" id="PS51081"/>
    </source>
</evidence>
<gene>
    <name evidence="8" type="ORF">URODEC1_LOCUS54218</name>
</gene>
<dbReference type="PANTHER" id="PTHR46632">
    <property type="entry name" value="E3 UBIQUITIN-PROTEIN LIGASE SINA-LIKE 4"/>
    <property type="match status" value="1"/>
</dbReference>
<organism evidence="8 9">
    <name type="scientific">Urochloa decumbens</name>
    <dbReference type="NCBI Taxonomy" id="240449"/>
    <lineage>
        <taxon>Eukaryota</taxon>
        <taxon>Viridiplantae</taxon>
        <taxon>Streptophyta</taxon>
        <taxon>Embryophyta</taxon>
        <taxon>Tracheophyta</taxon>
        <taxon>Spermatophyta</taxon>
        <taxon>Magnoliopsida</taxon>
        <taxon>Liliopsida</taxon>
        <taxon>Poales</taxon>
        <taxon>Poaceae</taxon>
        <taxon>PACMAD clade</taxon>
        <taxon>Panicoideae</taxon>
        <taxon>Panicodae</taxon>
        <taxon>Paniceae</taxon>
        <taxon>Melinidinae</taxon>
        <taxon>Urochloa</taxon>
    </lineage>
</organism>
<comment type="function">
    <text evidence="4">E3 ubiquitin-protein ligase that mediates ubiquitination and subsequent proteasomal degradation of target proteins. E3 ubiquitin ligases accept ubiquitin from an E2 ubiquitin-conjugating enzyme in the form of a thioester and then directly transfers the ubiquitin to targeted substrates. It probably triggers the ubiquitin-mediated degradation of different substrates.</text>
</comment>
<accession>A0ABC9AE76</accession>
<evidence type="ECO:0000313" key="9">
    <source>
        <dbReference type="Proteomes" id="UP001497457"/>
    </source>
</evidence>
<feature type="domain" description="SIAH-type" evidence="7">
    <location>
        <begin position="139"/>
        <end position="197"/>
    </location>
</feature>
<evidence type="ECO:0000256" key="3">
    <source>
        <dbReference type="ARBA" id="ARBA00022833"/>
    </source>
</evidence>
<reference evidence="9" key="1">
    <citation type="submission" date="2024-06" db="EMBL/GenBank/DDBJ databases">
        <authorList>
            <person name="Ryan C."/>
        </authorList>
    </citation>
    <scope>NUCLEOTIDE SEQUENCE [LARGE SCALE GENOMIC DNA]</scope>
</reference>
<dbReference type="SUPFAM" id="SSF49599">
    <property type="entry name" value="TRAF domain-like"/>
    <property type="match status" value="1"/>
</dbReference>
<feature type="region of interest" description="Disordered" evidence="6">
    <location>
        <begin position="1"/>
        <end position="62"/>
    </location>
</feature>
<reference evidence="8 9" key="2">
    <citation type="submission" date="2024-10" db="EMBL/GenBank/DDBJ databases">
        <authorList>
            <person name="Ryan C."/>
        </authorList>
    </citation>
    <scope>NUCLEOTIDE SEQUENCE [LARGE SCALE GENOMIC DNA]</scope>
</reference>
<dbReference type="Gene3D" id="3.30.40.10">
    <property type="entry name" value="Zinc/RING finger domain, C3HC4 (zinc finger)"/>
    <property type="match status" value="1"/>
</dbReference>
<feature type="compositionally biased region" description="Acidic residues" evidence="6">
    <location>
        <begin position="44"/>
        <end position="56"/>
    </location>
</feature>
<proteinExistence type="predicted"/>
<keyword evidence="9" id="KW-1185">Reference proteome</keyword>
<dbReference type="PROSITE" id="PS51081">
    <property type="entry name" value="ZF_SIAH"/>
    <property type="match status" value="1"/>
</dbReference>
<name>A0ABC9AE76_9POAL</name>